<name>A0ABD0K328_9CAEN</name>
<evidence type="ECO:0000313" key="4">
    <source>
        <dbReference type="Proteomes" id="UP001519460"/>
    </source>
</evidence>
<dbReference type="InterPro" id="IPR035234">
    <property type="entry name" value="IgGFc-bd_N"/>
</dbReference>
<comment type="caution">
    <text evidence="3">The sequence shown here is derived from an EMBL/GenBank/DDBJ whole genome shotgun (WGS) entry which is preliminary data.</text>
</comment>
<dbReference type="PANTHER" id="PTHR46534:SF1">
    <property type="entry name" value="IGGFC-BINDING PROTEIN N-TERMINAL DOMAIN-CONTAINING PROTEIN"/>
    <property type="match status" value="1"/>
</dbReference>
<feature type="domain" description="IgGFc-binding protein N-terminal" evidence="2">
    <location>
        <begin position="128"/>
        <end position="413"/>
    </location>
</feature>
<protein>
    <recommendedName>
        <fullName evidence="2">IgGFc-binding protein N-terminal domain-containing protein</fullName>
    </recommendedName>
</protein>
<evidence type="ECO:0000313" key="3">
    <source>
        <dbReference type="EMBL" id="KAK7481421.1"/>
    </source>
</evidence>
<dbReference type="PANTHER" id="PTHR46534">
    <property type="entry name" value="IGGFC_BINDING DOMAIN-CONTAINING PROTEIN"/>
    <property type="match status" value="1"/>
</dbReference>
<organism evidence="3 4">
    <name type="scientific">Batillaria attramentaria</name>
    <dbReference type="NCBI Taxonomy" id="370345"/>
    <lineage>
        <taxon>Eukaryota</taxon>
        <taxon>Metazoa</taxon>
        <taxon>Spiralia</taxon>
        <taxon>Lophotrochozoa</taxon>
        <taxon>Mollusca</taxon>
        <taxon>Gastropoda</taxon>
        <taxon>Caenogastropoda</taxon>
        <taxon>Sorbeoconcha</taxon>
        <taxon>Cerithioidea</taxon>
        <taxon>Batillariidae</taxon>
        <taxon>Batillaria</taxon>
    </lineage>
</organism>
<accession>A0ABD0K328</accession>
<keyword evidence="1" id="KW-0732">Signal</keyword>
<feature type="chain" id="PRO_5044840641" description="IgGFc-binding protein N-terminal domain-containing protein" evidence="1">
    <location>
        <begin position="22"/>
        <end position="612"/>
    </location>
</feature>
<dbReference type="AlphaFoldDB" id="A0ABD0K328"/>
<dbReference type="EMBL" id="JACVVK020000263">
    <property type="protein sequence ID" value="KAK7481421.1"/>
    <property type="molecule type" value="Genomic_DNA"/>
</dbReference>
<dbReference type="Proteomes" id="UP001519460">
    <property type="component" value="Unassembled WGS sequence"/>
</dbReference>
<gene>
    <name evidence="3" type="ORF">BaRGS_00027377</name>
</gene>
<proteinExistence type="predicted"/>
<evidence type="ECO:0000259" key="2">
    <source>
        <dbReference type="Pfam" id="PF17517"/>
    </source>
</evidence>
<sequence length="612" mass="65362">MSHLNFFFVLILLDVLQGGVCDPGTSFVVTFPEAFADKNHTSALYFTATGSDEVVVTLTTLPTAPSVINTQLVIPPGQEVIYDVVDQGLILPTGSLLSDMSMRIEATGEITVVLINRAKSNGDFFTPIPTGKLGTEYYTVGYQKSLSIAASFVTVTAPYGDTEVNVTLPRREITSETVVIDGVTYDQNDVISVRLQELQTLQIQMSLDLTGTHIVSSKPVAVLSGQNRSSIFDSGCASHLLDQVPPIENWGKTFVLIPSPGQAEGDLYRFVAKEPMTTVTLGTGNVIKVQDAGDFGEFFLDGGTYVYAESDKPVLVVHYSIEQPTLGTNDKGKTIKDPGDPAMEFLASLEDALSFYRFATEEGDGSMELFVTITVTYTDVTSLLINGQDLSNLNVSWAPVTGAEDHVVGHVALTSADLPCTLGVVGGPAFNAHVHYVGHCECFSMALTHGSAKVANPATPACPVTNHSPGDGVDTDCDGVIDEEPCCVNIPPADTDGDSYKNEDCAPSDGNICCGPNGQIYSCHATEKSSMFTKSPDMRRRATVTTPRATVDTKTWCAMACLQTEGCWGVNFDPSGREGFKCELLSGQGMGLVTSEGWGFQSLRSAVSYSDP</sequence>
<evidence type="ECO:0000256" key="1">
    <source>
        <dbReference type="SAM" id="SignalP"/>
    </source>
</evidence>
<feature type="signal peptide" evidence="1">
    <location>
        <begin position="1"/>
        <end position="21"/>
    </location>
</feature>
<keyword evidence="4" id="KW-1185">Reference proteome</keyword>
<dbReference type="Pfam" id="PF17517">
    <property type="entry name" value="IgGFc_binding"/>
    <property type="match status" value="1"/>
</dbReference>
<reference evidence="3 4" key="1">
    <citation type="journal article" date="2023" name="Sci. Data">
        <title>Genome assembly of the Korean intertidal mud-creeper Batillaria attramentaria.</title>
        <authorList>
            <person name="Patra A.K."/>
            <person name="Ho P.T."/>
            <person name="Jun S."/>
            <person name="Lee S.J."/>
            <person name="Kim Y."/>
            <person name="Won Y.J."/>
        </authorList>
    </citation>
    <scope>NUCLEOTIDE SEQUENCE [LARGE SCALE GENOMIC DNA]</scope>
    <source>
        <strain evidence="3">Wonlab-2016</strain>
    </source>
</reference>